<dbReference type="PROSITE" id="PS00018">
    <property type="entry name" value="EF_HAND_1"/>
    <property type="match status" value="1"/>
</dbReference>
<dbReference type="InterPro" id="IPR018247">
    <property type="entry name" value="EF_Hand_1_Ca_BS"/>
</dbReference>
<dbReference type="InterPro" id="IPR020449">
    <property type="entry name" value="Tscrpt_reg_AraC-type_HTH"/>
</dbReference>
<keyword evidence="3" id="KW-0804">Transcription</keyword>
<name>A0A3D9FGE3_9SPHN</name>
<dbReference type="EMBL" id="QRDP01000004">
    <property type="protein sequence ID" value="RED16884.1"/>
    <property type="molecule type" value="Genomic_DNA"/>
</dbReference>
<evidence type="ECO:0000256" key="2">
    <source>
        <dbReference type="ARBA" id="ARBA00023125"/>
    </source>
</evidence>
<dbReference type="GO" id="GO:0000976">
    <property type="term" value="F:transcription cis-regulatory region binding"/>
    <property type="evidence" value="ECO:0007669"/>
    <property type="project" value="TreeGrafter"/>
</dbReference>
<keyword evidence="2 5" id="KW-0238">DNA-binding</keyword>
<dbReference type="OrthoDB" id="9805730at2"/>
<protein>
    <submittedName>
        <fullName evidence="5">AraC-like DNA-binding protein</fullName>
    </submittedName>
</protein>
<dbReference type="PROSITE" id="PS00041">
    <property type="entry name" value="HTH_ARAC_FAMILY_1"/>
    <property type="match status" value="1"/>
</dbReference>
<dbReference type="InterPro" id="IPR018060">
    <property type="entry name" value="HTH_AraC"/>
</dbReference>
<dbReference type="Proteomes" id="UP000256310">
    <property type="component" value="Unassembled WGS sequence"/>
</dbReference>
<dbReference type="InterPro" id="IPR009057">
    <property type="entry name" value="Homeodomain-like_sf"/>
</dbReference>
<dbReference type="GO" id="GO:0005829">
    <property type="term" value="C:cytosol"/>
    <property type="evidence" value="ECO:0007669"/>
    <property type="project" value="TreeGrafter"/>
</dbReference>
<dbReference type="AlphaFoldDB" id="A0A3D9FGE3"/>
<dbReference type="PANTHER" id="PTHR47894:SF1">
    <property type="entry name" value="HTH-TYPE TRANSCRIPTIONAL REGULATOR VQSM"/>
    <property type="match status" value="1"/>
</dbReference>
<sequence>MMIEAQGLGGVSVAAATLRPLDAIIEEAALDRQAVLNAAHLPGNLLDPDHEGQISLGDYFRLSEQIALAIGDETIHVSARPLMLGTSDFIRDRLRSAKTARDMLDILAASYNVIHGGRYNKVTQAREELCFVMDDSEFPYAIPKDDPFILFSLEALLVYVHVLLRSSSTADAPLPVRSLRTRRKKGGVPSPLADWGVPIVHGARHFELHYDAAIADWPVDPAACPVLSSRTIYGGIARTLDQLGHADAAGGDIVERTAQALRDGLGNQQSVARHLGMSVASLRRRLEERGTRFREIRAATLASEAKLRIDNGQPVAEIAEDLGFSDGRSFARAFRDWTGQSPRQYRGDRRLS</sequence>
<dbReference type="Gene3D" id="1.10.10.60">
    <property type="entry name" value="Homeodomain-like"/>
    <property type="match status" value="1"/>
</dbReference>
<dbReference type="PROSITE" id="PS01124">
    <property type="entry name" value="HTH_ARAC_FAMILY_2"/>
    <property type="match status" value="1"/>
</dbReference>
<evidence type="ECO:0000313" key="5">
    <source>
        <dbReference type="EMBL" id="RED16884.1"/>
    </source>
</evidence>
<dbReference type="PANTHER" id="PTHR47894">
    <property type="entry name" value="HTH-TYPE TRANSCRIPTIONAL REGULATOR GADX"/>
    <property type="match status" value="1"/>
</dbReference>
<accession>A0A3D9FGE3</accession>
<comment type="caution">
    <text evidence="5">The sequence shown here is derived from an EMBL/GenBank/DDBJ whole genome shotgun (WGS) entry which is preliminary data.</text>
</comment>
<dbReference type="SMART" id="SM00342">
    <property type="entry name" value="HTH_ARAC"/>
    <property type="match status" value="1"/>
</dbReference>
<dbReference type="InterPro" id="IPR018062">
    <property type="entry name" value="HTH_AraC-typ_CS"/>
</dbReference>
<evidence type="ECO:0000313" key="6">
    <source>
        <dbReference type="Proteomes" id="UP000256310"/>
    </source>
</evidence>
<reference evidence="5 6" key="1">
    <citation type="submission" date="2018-07" db="EMBL/GenBank/DDBJ databases">
        <title>Genomic Encyclopedia of Type Strains, Phase IV (KMG-IV): sequencing the most valuable type-strain genomes for metagenomic binning, comparative biology and taxonomic classification.</title>
        <authorList>
            <person name="Goeker M."/>
        </authorList>
    </citation>
    <scope>NUCLEOTIDE SEQUENCE [LARGE SCALE GENOMIC DNA]</scope>
    <source>
        <strain evidence="5 6">DSM 26725</strain>
    </source>
</reference>
<keyword evidence="6" id="KW-1185">Reference proteome</keyword>
<dbReference type="Pfam" id="PF12833">
    <property type="entry name" value="HTH_18"/>
    <property type="match status" value="1"/>
</dbReference>
<keyword evidence="1" id="KW-0805">Transcription regulation</keyword>
<evidence type="ECO:0000259" key="4">
    <source>
        <dbReference type="PROSITE" id="PS01124"/>
    </source>
</evidence>
<feature type="domain" description="HTH araC/xylS-type" evidence="4">
    <location>
        <begin position="251"/>
        <end position="348"/>
    </location>
</feature>
<gene>
    <name evidence="5" type="ORF">DFR46_1917</name>
</gene>
<dbReference type="GO" id="GO:0003700">
    <property type="term" value="F:DNA-binding transcription factor activity"/>
    <property type="evidence" value="ECO:0007669"/>
    <property type="project" value="InterPro"/>
</dbReference>
<dbReference type="SUPFAM" id="SSF46689">
    <property type="entry name" value="Homeodomain-like"/>
    <property type="match status" value="1"/>
</dbReference>
<evidence type="ECO:0000256" key="3">
    <source>
        <dbReference type="ARBA" id="ARBA00023163"/>
    </source>
</evidence>
<dbReference type="PRINTS" id="PR00032">
    <property type="entry name" value="HTHARAC"/>
</dbReference>
<proteinExistence type="predicted"/>
<organism evidence="5 6">
    <name type="scientific">Parasphingopyxis lamellibrachiae</name>
    <dbReference type="NCBI Taxonomy" id="680125"/>
    <lineage>
        <taxon>Bacteria</taxon>
        <taxon>Pseudomonadati</taxon>
        <taxon>Pseudomonadota</taxon>
        <taxon>Alphaproteobacteria</taxon>
        <taxon>Sphingomonadales</taxon>
        <taxon>Sphingomonadaceae</taxon>
        <taxon>Parasphingopyxis</taxon>
    </lineage>
</organism>
<evidence type="ECO:0000256" key="1">
    <source>
        <dbReference type="ARBA" id="ARBA00023015"/>
    </source>
</evidence>